<dbReference type="Proteomes" id="UP001162060">
    <property type="component" value="Unassembled WGS sequence"/>
</dbReference>
<evidence type="ECO:0000313" key="2">
    <source>
        <dbReference type="Proteomes" id="UP001162060"/>
    </source>
</evidence>
<accession>A0AAV1UY84</accession>
<reference evidence="1" key="1">
    <citation type="submission" date="2024-01" db="EMBL/GenBank/DDBJ databases">
        <authorList>
            <person name="Webb A."/>
        </authorList>
    </citation>
    <scope>NUCLEOTIDE SEQUENCE</scope>
    <source>
        <strain evidence="1">Pm1</strain>
    </source>
</reference>
<protein>
    <submittedName>
        <fullName evidence="1">Uncharacterized protein</fullName>
    </submittedName>
</protein>
<proteinExistence type="predicted"/>
<name>A0AAV1UY84_9STRA</name>
<comment type="caution">
    <text evidence="1">The sequence shown here is derived from an EMBL/GenBank/DDBJ whole genome shotgun (WGS) entry which is preliminary data.</text>
</comment>
<organism evidence="1 2">
    <name type="scientific">Peronospora matthiolae</name>
    <dbReference type="NCBI Taxonomy" id="2874970"/>
    <lineage>
        <taxon>Eukaryota</taxon>
        <taxon>Sar</taxon>
        <taxon>Stramenopiles</taxon>
        <taxon>Oomycota</taxon>
        <taxon>Peronosporomycetes</taxon>
        <taxon>Peronosporales</taxon>
        <taxon>Peronosporaceae</taxon>
        <taxon>Peronospora</taxon>
    </lineage>
</organism>
<evidence type="ECO:0000313" key="1">
    <source>
        <dbReference type="EMBL" id="CAK7939694.1"/>
    </source>
</evidence>
<dbReference type="AlphaFoldDB" id="A0AAV1UY84"/>
<gene>
    <name evidence="1" type="ORF">PM001_LOCUS24844</name>
</gene>
<dbReference type="EMBL" id="CAKLBY020000248">
    <property type="protein sequence ID" value="CAK7939694.1"/>
    <property type="molecule type" value="Genomic_DNA"/>
</dbReference>
<sequence length="66" mass="7696">MNGTVRQSQLARLKYDSKKELDDHTMHKWRLHLTFLLSSALALLVPSLKLLHDLELQRQNVQETSV</sequence>